<proteinExistence type="predicted"/>
<keyword evidence="2" id="KW-0812">Transmembrane</keyword>
<dbReference type="InParanoid" id="A2E0X1"/>
<keyword evidence="4" id="KW-1185">Reference proteome</keyword>
<gene>
    <name evidence="3" type="ORF">TVAG_372000</name>
</gene>
<sequence length="77" mass="8834">MTITVNLAVGFLIVLVVSFISMLSVLTYCVLIKLEKETSEVIQQMDIEMDKIDKESTQHDEHGNPILHSYEDEDFVF</sequence>
<feature type="region of interest" description="Disordered" evidence="1">
    <location>
        <begin position="55"/>
        <end position="77"/>
    </location>
</feature>
<organism evidence="3 4">
    <name type="scientific">Trichomonas vaginalis (strain ATCC PRA-98 / G3)</name>
    <dbReference type="NCBI Taxonomy" id="412133"/>
    <lineage>
        <taxon>Eukaryota</taxon>
        <taxon>Metamonada</taxon>
        <taxon>Parabasalia</taxon>
        <taxon>Trichomonadida</taxon>
        <taxon>Trichomonadidae</taxon>
        <taxon>Trichomonas</taxon>
    </lineage>
</organism>
<evidence type="ECO:0000313" key="4">
    <source>
        <dbReference type="Proteomes" id="UP000001542"/>
    </source>
</evidence>
<evidence type="ECO:0000256" key="1">
    <source>
        <dbReference type="SAM" id="MobiDB-lite"/>
    </source>
</evidence>
<evidence type="ECO:0000313" key="3">
    <source>
        <dbReference type="EMBL" id="EAY13726.1"/>
    </source>
</evidence>
<dbReference type="Proteomes" id="UP000001542">
    <property type="component" value="Unassembled WGS sequence"/>
</dbReference>
<dbReference type="EMBL" id="DS113281">
    <property type="protein sequence ID" value="EAY13726.1"/>
    <property type="molecule type" value="Genomic_DNA"/>
</dbReference>
<keyword evidence="2" id="KW-1133">Transmembrane helix</keyword>
<reference evidence="3" key="1">
    <citation type="submission" date="2006-10" db="EMBL/GenBank/DDBJ databases">
        <authorList>
            <person name="Amadeo P."/>
            <person name="Zhao Q."/>
            <person name="Wortman J."/>
            <person name="Fraser-Liggett C."/>
            <person name="Carlton J."/>
        </authorList>
    </citation>
    <scope>NUCLEOTIDE SEQUENCE</scope>
    <source>
        <strain evidence="3">G3</strain>
    </source>
</reference>
<dbReference type="RefSeq" id="XP_001325949.1">
    <property type="nucleotide sequence ID" value="XM_001325914.1"/>
</dbReference>
<dbReference type="VEuPathDB" id="TrichDB:TVAGG3_0326280"/>
<feature type="transmembrane region" description="Helical" evidence="2">
    <location>
        <begin position="6"/>
        <end position="31"/>
    </location>
</feature>
<name>A2E0X1_TRIV3</name>
<accession>A2E0X1</accession>
<reference evidence="3" key="2">
    <citation type="journal article" date="2007" name="Science">
        <title>Draft genome sequence of the sexually transmitted pathogen Trichomonas vaginalis.</title>
        <authorList>
            <person name="Carlton J.M."/>
            <person name="Hirt R.P."/>
            <person name="Silva J.C."/>
            <person name="Delcher A.L."/>
            <person name="Schatz M."/>
            <person name="Zhao Q."/>
            <person name="Wortman J.R."/>
            <person name="Bidwell S.L."/>
            <person name="Alsmark U.C.M."/>
            <person name="Besteiro S."/>
            <person name="Sicheritz-Ponten T."/>
            <person name="Noel C.J."/>
            <person name="Dacks J.B."/>
            <person name="Foster P.G."/>
            <person name="Simillion C."/>
            <person name="Van de Peer Y."/>
            <person name="Miranda-Saavedra D."/>
            <person name="Barton G.J."/>
            <person name="Westrop G.D."/>
            <person name="Mueller S."/>
            <person name="Dessi D."/>
            <person name="Fiori P.L."/>
            <person name="Ren Q."/>
            <person name="Paulsen I."/>
            <person name="Zhang H."/>
            <person name="Bastida-Corcuera F.D."/>
            <person name="Simoes-Barbosa A."/>
            <person name="Brown M.T."/>
            <person name="Hayes R.D."/>
            <person name="Mukherjee M."/>
            <person name="Okumura C.Y."/>
            <person name="Schneider R."/>
            <person name="Smith A.J."/>
            <person name="Vanacova S."/>
            <person name="Villalvazo M."/>
            <person name="Haas B.J."/>
            <person name="Pertea M."/>
            <person name="Feldblyum T.V."/>
            <person name="Utterback T.R."/>
            <person name="Shu C.L."/>
            <person name="Osoegawa K."/>
            <person name="de Jong P.J."/>
            <person name="Hrdy I."/>
            <person name="Horvathova L."/>
            <person name="Zubacova Z."/>
            <person name="Dolezal P."/>
            <person name="Malik S.B."/>
            <person name="Logsdon J.M. Jr."/>
            <person name="Henze K."/>
            <person name="Gupta A."/>
            <person name="Wang C.C."/>
            <person name="Dunne R.L."/>
            <person name="Upcroft J.A."/>
            <person name="Upcroft P."/>
            <person name="White O."/>
            <person name="Salzberg S.L."/>
            <person name="Tang P."/>
            <person name="Chiu C.-H."/>
            <person name="Lee Y.-S."/>
            <person name="Embley T.M."/>
            <person name="Coombs G.H."/>
            <person name="Mottram J.C."/>
            <person name="Tachezy J."/>
            <person name="Fraser-Liggett C.M."/>
            <person name="Johnson P.J."/>
        </authorList>
    </citation>
    <scope>NUCLEOTIDE SEQUENCE [LARGE SCALE GENOMIC DNA]</scope>
    <source>
        <strain evidence="3">G3</strain>
    </source>
</reference>
<evidence type="ECO:0000256" key="2">
    <source>
        <dbReference type="SAM" id="Phobius"/>
    </source>
</evidence>
<keyword evidence="2" id="KW-0472">Membrane</keyword>
<dbReference type="KEGG" id="tva:4771706"/>
<dbReference type="VEuPathDB" id="TrichDB:TVAG_372000"/>
<dbReference type="AlphaFoldDB" id="A2E0X1"/>
<protein>
    <submittedName>
        <fullName evidence="3">Uncharacterized protein</fullName>
    </submittedName>
</protein>